<sequence length="151" mass="17253">MERKGNAHRKKKRTRDEGDDKRKEYPHKGKKQEIVVTSSDNDSSYRKSKRNGVFDFPWLKEGSVFEMDEFLKPEDHVFAPCSCLGEEDNTLVANLDQPCLQNSLASDRNFDVNKFDGGSLCSFGVDDFEPLDCIWSSIIDQPLDNICPNKT</sequence>
<gene>
    <name evidence="2" type="ORF">MIMGU_mgv1a015631mg</name>
</gene>
<dbReference type="EMBL" id="KI630752">
    <property type="protein sequence ID" value="EYU33825.1"/>
    <property type="molecule type" value="Genomic_DNA"/>
</dbReference>
<reference evidence="2 3" key="1">
    <citation type="journal article" date="2013" name="Proc. Natl. Acad. Sci. U.S.A.">
        <title>Fine-scale variation in meiotic recombination in Mimulus inferred from population shotgun sequencing.</title>
        <authorList>
            <person name="Hellsten U."/>
            <person name="Wright K.M."/>
            <person name="Jenkins J."/>
            <person name="Shu S."/>
            <person name="Yuan Y."/>
            <person name="Wessler S.R."/>
            <person name="Schmutz J."/>
            <person name="Willis J.H."/>
            <person name="Rokhsar D.S."/>
        </authorList>
    </citation>
    <scope>NUCLEOTIDE SEQUENCE [LARGE SCALE GENOMIC DNA]</scope>
    <source>
        <strain evidence="3">cv. DUN x IM62</strain>
    </source>
</reference>
<feature type="compositionally biased region" description="Basic and acidic residues" evidence="1">
    <location>
        <begin position="14"/>
        <end position="33"/>
    </location>
</feature>
<evidence type="ECO:0000313" key="3">
    <source>
        <dbReference type="Proteomes" id="UP000030748"/>
    </source>
</evidence>
<keyword evidence="3" id="KW-1185">Reference proteome</keyword>
<organism evidence="2 3">
    <name type="scientific">Erythranthe guttata</name>
    <name type="common">Yellow monkey flower</name>
    <name type="synonym">Mimulus guttatus</name>
    <dbReference type="NCBI Taxonomy" id="4155"/>
    <lineage>
        <taxon>Eukaryota</taxon>
        <taxon>Viridiplantae</taxon>
        <taxon>Streptophyta</taxon>
        <taxon>Embryophyta</taxon>
        <taxon>Tracheophyta</taxon>
        <taxon>Spermatophyta</taxon>
        <taxon>Magnoliopsida</taxon>
        <taxon>eudicotyledons</taxon>
        <taxon>Gunneridae</taxon>
        <taxon>Pentapetalae</taxon>
        <taxon>asterids</taxon>
        <taxon>lamiids</taxon>
        <taxon>Lamiales</taxon>
        <taxon>Phrymaceae</taxon>
        <taxon>Erythranthe</taxon>
    </lineage>
</organism>
<feature type="compositionally biased region" description="Basic residues" evidence="1">
    <location>
        <begin position="1"/>
        <end position="13"/>
    </location>
</feature>
<evidence type="ECO:0000313" key="2">
    <source>
        <dbReference type="EMBL" id="EYU33825.1"/>
    </source>
</evidence>
<protein>
    <submittedName>
        <fullName evidence="2">Uncharacterized protein</fullName>
    </submittedName>
</protein>
<evidence type="ECO:0000256" key="1">
    <source>
        <dbReference type="SAM" id="MobiDB-lite"/>
    </source>
</evidence>
<dbReference type="PhylomeDB" id="A0A022R4T0"/>
<name>A0A022R4T0_ERYGU</name>
<dbReference type="AlphaFoldDB" id="A0A022R4T0"/>
<feature type="region of interest" description="Disordered" evidence="1">
    <location>
        <begin position="1"/>
        <end position="47"/>
    </location>
</feature>
<proteinExistence type="predicted"/>
<accession>A0A022R4T0</accession>
<dbReference type="Proteomes" id="UP000030748">
    <property type="component" value="Unassembled WGS sequence"/>
</dbReference>